<proteinExistence type="predicted"/>
<keyword evidence="3" id="KW-1185">Reference proteome</keyword>
<dbReference type="InterPro" id="IPR047121">
    <property type="entry name" value="YjiB-like"/>
</dbReference>
<dbReference type="CDD" id="cd02219">
    <property type="entry name" value="cupin_YjlB-like"/>
    <property type="match status" value="1"/>
</dbReference>
<dbReference type="InterPro" id="IPR014710">
    <property type="entry name" value="RmlC-like_jellyroll"/>
</dbReference>
<dbReference type="Gene3D" id="2.60.120.10">
    <property type="entry name" value="Jelly Rolls"/>
    <property type="match status" value="1"/>
</dbReference>
<protein>
    <submittedName>
        <fullName evidence="2">Cupin domain-containing protein</fullName>
    </submittedName>
</protein>
<dbReference type="Proteomes" id="UP001315967">
    <property type="component" value="Chromosome"/>
</dbReference>
<dbReference type="PANTHER" id="PTHR36448:SF2">
    <property type="entry name" value="CUPIN TYPE-1 DOMAIN-CONTAINING PROTEIN"/>
    <property type="match status" value="1"/>
</dbReference>
<dbReference type="PANTHER" id="PTHR36448">
    <property type="entry name" value="BLR7373 PROTEIN"/>
    <property type="match status" value="1"/>
</dbReference>
<feature type="domain" description="Cupin type-2" evidence="1">
    <location>
        <begin position="60"/>
        <end position="113"/>
    </location>
</feature>
<dbReference type="InterPro" id="IPR013096">
    <property type="entry name" value="Cupin_2"/>
</dbReference>
<evidence type="ECO:0000313" key="2">
    <source>
        <dbReference type="EMBL" id="UUX33106.1"/>
    </source>
</evidence>
<reference evidence="2 3" key="1">
    <citation type="submission" date="2022-08" db="EMBL/GenBank/DDBJ databases">
        <title>Aerococcaceae sp. nov isolated from spoiled eye mask.</title>
        <authorList>
            <person name="Zhou G."/>
            <person name="Xie X.-B."/>
            <person name="Shi Q.-S."/>
            <person name="Wang Y.-S."/>
            <person name="Wen X."/>
            <person name="Peng H."/>
            <person name="Yang X.-J."/>
            <person name="Tao H.-B."/>
            <person name="Huang X.-M."/>
        </authorList>
    </citation>
    <scope>NUCLEOTIDE SEQUENCE [LARGE SCALE GENOMIC DNA]</scope>
    <source>
        <strain evidence="3">DM20194951</strain>
    </source>
</reference>
<dbReference type="RefSeq" id="WP_313792608.1">
    <property type="nucleotide sequence ID" value="NZ_CP102453.1"/>
</dbReference>
<sequence>MNKYPQVQAVFFEDDGKIPNNPKLPLLIYSQVFDASDVIAAIFSENNWTKAWRNGIFNYHHYHSTSHEVLGVEAGWAEVQLGGGANGIVFTLKAGDMVVIPAGVGHKRLNASTDFTVIGAYPDGHEYDLLTGKADERPENLHRIAQLPLPTTDPVFGVDGVLFDYWVY</sequence>
<dbReference type="SUPFAM" id="SSF51182">
    <property type="entry name" value="RmlC-like cupins"/>
    <property type="match status" value="1"/>
</dbReference>
<evidence type="ECO:0000313" key="3">
    <source>
        <dbReference type="Proteomes" id="UP001315967"/>
    </source>
</evidence>
<dbReference type="EMBL" id="CP102453">
    <property type="protein sequence ID" value="UUX33106.1"/>
    <property type="molecule type" value="Genomic_DNA"/>
</dbReference>
<organism evidence="2 3">
    <name type="scientific">Fundicoccus culcitae</name>
    <dbReference type="NCBI Taxonomy" id="2969821"/>
    <lineage>
        <taxon>Bacteria</taxon>
        <taxon>Bacillati</taxon>
        <taxon>Bacillota</taxon>
        <taxon>Bacilli</taxon>
        <taxon>Lactobacillales</taxon>
        <taxon>Aerococcaceae</taxon>
        <taxon>Fundicoccus</taxon>
    </lineage>
</organism>
<dbReference type="InterPro" id="IPR011051">
    <property type="entry name" value="RmlC_Cupin_sf"/>
</dbReference>
<evidence type="ECO:0000259" key="1">
    <source>
        <dbReference type="Pfam" id="PF07883"/>
    </source>
</evidence>
<name>A0ABY5P3C2_9LACT</name>
<accession>A0ABY5P3C2</accession>
<dbReference type="InterPro" id="IPR014500">
    <property type="entry name" value="UCP019307_cupin"/>
</dbReference>
<dbReference type="PIRSF" id="PIRSF019307">
    <property type="entry name" value="UCP019307"/>
    <property type="match status" value="1"/>
</dbReference>
<dbReference type="Pfam" id="PF07883">
    <property type="entry name" value="Cupin_2"/>
    <property type="match status" value="1"/>
</dbReference>
<gene>
    <name evidence="2" type="ORF">NRE15_09315</name>
</gene>